<evidence type="ECO:0000256" key="2">
    <source>
        <dbReference type="ARBA" id="ARBA00011059"/>
    </source>
</evidence>
<feature type="compositionally biased region" description="Basic and acidic residues" evidence="12">
    <location>
        <begin position="215"/>
        <end position="274"/>
    </location>
</feature>
<dbReference type="SUPFAM" id="SSF50978">
    <property type="entry name" value="WD40 repeat-like"/>
    <property type="match status" value="1"/>
</dbReference>
<sequence>MPTKFMVGTEQGSVLSCNRKAKSPSEKIVATYSQHYGPVYAVQRNPFFPKNFLTIGDWTARIWSEDLRESSIMWTKQDMSYMTDGCWSPTRPAVFFTTKMNGTLDVWDYLFKQNEPTLTIQVCDESLNSIRVQDHGRLVACGSHSGTVTLLELSDGLSNIQRNEKSSVNAMFERETKREKILETRHREMRLKERSKSSQDKEHEEKPEDDEEEDMVAKAEKDFFSIVETEKKAREEAEAKREAAISEVKKGIAQEGTTHEEYQENGEPEQKEISEEASSEQPAE</sequence>
<keyword evidence="8" id="KW-0969">Cilium</keyword>
<dbReference type="FunFam" id="2.130.10.10:FF:001723">
    <property type="entry name" value="Dynein intermediate chain 3, ciliary"/>
    <property type="match status" value="1"/>
</dbReference>
<evidence type="ECO:0000256" key="6">
    <source>
        <dbReference type="ARBA" id="ARBA00022737"/>
    </source>
</evidence>
<keyword evidence="5" id="KW-0493">Microtubule</keyword>
<feature type="compositionally biased region" description="Acidic residues" evidence="12">
    <location>
        <begin position="275"/>
        <end position="284"/>
    </location>
</feature>
<feature type="compositionally biased region" description="Basic and acidic residues" evidence="12">
    <location>
        <begin position="181"/>
        <end position="206"/>
    </location>
</feature>
<keyword evidence="9" id="KW-0505">Motor protein</keyword>
<reference evidence="13" key="1">
    <citation type="submission" date="2022-11" db="UniProtKB">
        <authorList>
            <consortium name="EnsemblMetazoa"/>
        </authorList>
    </citation>
    <scope>IDENTIFICATION</scope>
</reference>
<feature type="region of interest" description="Disordered" evidence="12">
    <location>
        <begin position="181"/>
        <end position="284"/>
    </location>
</feature>
<comment type="subcellular location">
    <subcellularLocation>
        <location evidence="1">Cytoplasm</location>
        <location evidence="1">Cytoskeleton</location>
        <location evidence="1">Cilium axoneme</location>
    </subcellularLocation>
</comment>
<dbReference type="KEGG" id="epa:110243232"/>
<dbReference type="RefSeq" id="XP_020904970.1">
    <property type="nucleotide sequence ID" value="XM_021049311.1"/>
</dbReference>
<dbReference type="GO" id="GO:0045503">
    <property type="term" value="F:dynein light chain binding"/>
    <property type="evidence" value="ECO:0007669"/>
    <property type="project" value="TreeGrafter"/>
</dbReference>
<organism evidence="13 14">
    <name type="scientific">Exaiptasia diaphana</name>
    <name type="common">Tropical sea anemone</name>
    <name type="synonym">Aiptasia pulchella</name>
    <dbReference type="NCBI Taxonomy" id="2652724"/>
    <lineage>
        <taxon>Eukaryota</taxon>
        <taxon>Metazoa</taxon>
        <taxon>Cnidaria</taxon>
        <taxon>Anthozoa</taxon>
        <taxon>Hexacorallia</taxon>
        <taxon>Actiniaria</taxon>
        <taxon>Aiptasiidae</taxon>
        <taxon>Exaiptasia</taxon>
    </lineage>
</organism>
<dbReference type="GO" id="GO:0036158">
    <property type="term" value="P:outer dynein arm assembly"/>
    <property type="evidence" value="ECO:0007669"/>
    <property type="project" value="TreeGrafter"/>
</dbReference>
<dbReference type="GO" id="GO:0036157">
    <property type="term" value="C:outer dynein arm"/>
    <property type="evidence" value="ECO:0007669"/>
    <property type="project" value="TreeGrafter"/>
</dbReference>
<evidence type="ECO:0000256" key="5">
    <source>
        <dbReference type="ARBA" id="ARBA00022701"/>
    </source>
</evidence>
<name>A0A913XHS1_EXADI</name>
<protein>
    <submittedName>
        <fullName evidence="13">Uncharacterized protein</fullName>
    </submittedName>
</protein>
<evidence type="ECO:0000256" key="10">
    <source>
        <dbReference type="ARBA" id="ARBA00023212"/>
    </source>
</evidence>
<dbReference type="GO" id="GO:0045504">
    <property type="term" value="F:dynein heavy chain binding"/>
    <property type="evidence" value="ECO:0007669"/>
    <property type="project" value="TreeGrafter"/>
</dbReference>
<dbReference type="InterPro" id="IPR015943">
    <property type="entry name" value="WD40/YVTN_repeat-like_dom_sf"/>
</dbReference>
<dbReference type="GO" id="GO:0003341">
    <property type="term" value="P:cilium movement"/>
    <property type="evidence" value="ECO:0007669"/>
    <property type="project" value="TreeGrafter"/>
</dbReference>
<dbReference type="SMART" id="SM00320">
    <property type="entry name" value="WD40"/>
    <property type="match status" value="3"/>
</dbReference>
<keyword evidence="4" id="KW-0853">WD repeat</keyword>
<proteinExistence type="inferred from homology"/>
<accession>A0A913XHS1</accession>
<keyword evidence="6" id="KW-0677">Repeat</keyword>
<dbReference type="InterPro" id="IPR001680">
    <property type="entry name" value="WD40_rpt"/>
</dbReference>
<dbReference type="AlphaFoldDB" id="A0A913XHS1"/>
<dbReference type="OrthoDB" id="366230at2759"/>
<evidence type="ECO:0000256" key="1">
    <source>
        <dbReference type="ARBA" id="ARBA00004430"/>
    </source>
</evidence>
<keyword evidence="10" id="KW-0206">Cytoskeleton</keyword>
<dbReference type="InterPro" id="IPR050687">
    <property type="entry name" value="Dynein_IC"/>
</dbReference>
<dbReference type="EnsemblMetazoa" id="XM_021049311.1">
    <property type="protein sequence ID" value="XP_020904970.1"/>
    <property type="gene ID" value="LOC110243232"/>
</dbReference>
<dbReference type="OMA" id="FFIEYEY"/>
<evidence type="ECO:0000256" key="11">
    <source>
        <dbReference type="ARBA" id="ARBA00023273"/>
    </source>
</evidence>
<dbReference type="PANTHER" id="PTHR12442:SF7">
    <property type="entry name" value="DYNEIN AXONEMAL INTERMEDIATE CHAIN 2"/>
    <property type="match status" value="1"/>
</dbReference>
<evidence type="ECO:0000313" key="14">
    <source>
        <dbReference type="Proteomes" id="UP000887567"/>
    </source>
</evidence>
<keyword evidence="7" id="KW-0243">Dynein</keyword>
<dbReference type="InterPro" id="IPR036322">
    <property type="entry name" value="WD40_repeat_dom_sf"/>
</dbReference>
<evidence type="ECO:0000256" key="3">
    <source>
        <dbReference type="ARBA" id="ARBA00022490"/>
    </source>
</evidence>
<dbReference type="Proteomes" id="UP000887567">
    <property type="component" value="Unplaced"/>
</dbReference>
<evidence type="ECO:0000313" key="13">
    <source>
        <dbReference type="EnsemblMetazoa" id="XP_020904970.1"/>
    </source>
</evidence>
<keyword evidence="14" id="KW-1185">Reference proteome</keyword>
<evidence type="ECO:0000256" key="8">
    <source>
        <dbReference type="ARBA" id="ARBA00023069"/>
    </source>
</evidence>
<dbReference type="Gene3D" id="2.130.10.10">
    <property type="entry name" value="YVTN repeat-like/Quinoprotein amine dehydrogenase"/>
    <property type="match status" value="1"/>
</dbReference>
<keyword evidence="11" id="KW-0966">Cell projection</keyword>
<comment type="similarity">
    <text evidence="2">Belongs to the dynein intermediate chain family.</text>
</comment>
<dbReference type="PANTHER" id="PTHR12442">
    <property type="entry name" value="DYNEIN INTERMEDIATE CHAIN"/>
    <property type="match status" value="1"/>
</dbReference>
<evidence type="ECO:0000256" key="7">
    <source>
        <dbReference type="ARBA" id="ARBA00023017"/>
    </source>
</evidence>
<keyword evidence="3" id="KW-0963">Cytoplasm</keyword>
<dbReference type="GO" id="GO:0005874">
    <property type="term" value="C:microtubule"/>
    <property type="evidence" value="ECO:0007669"/>
    <property type="project" value="UniProtKB-KW"/>
</dbReference>
<evidence type="ECO:0000256" key="12">
    <source>
        <dbReference type="SAM" id="MobiDB-lite"/>
    </source>
</evidence>
<evidence type="ECO:0000256" key="9">
    <source>
        <dbReference type="ARBA" id="ARBA00023175"/>
    </source>
</evidence>
<evidence type="ECO:0000256" key="4">
    <source>
        <dbReference type="ARBA" id="ARBA00022574"/>
    </source>
</evidence>
<dbReference type="GeneID" id="110243232"/>